<accession>A0A3B1AED8</accession>
<protein>
    <submittedName>
        <fullName evidence="2">Uncharacterized protein</fullName>
    </submittedName>
</protein>
<name>A0A3B1AED8_9ZZZZ</name>
<proteinExistence type="predicted"/>
<reference evidence="2" key="1">
    <citation type="submission" date="2018-06" db="EMBL/GenBank/DDBJ databases">
        <authorList>
            <person name="Zhirakovskaya E."/>
        </authorList>
    </citation>
    <scope>NUCLEOTIDE SEQUENCE</scope>
</reference>
<organism evidence="2">
    <name type="scientific">hydrothermal vent metagenome</name>
    <dbReference type="NCBI Taxonomy" id="652676"/>
    <lineage>
        <taxon>unclassified sequences</taxon>
        <taxon>metagenomes</taxon>
        <taxon>ecological metagenomes</taxon>
    </lineage>
</organism>
<gene>
    <name evidence="2" type="ORF">MNBD_GAMMA22-1034</name>
</gene>
<feature type="region of interest" description="Disordered" evidence="1">
    <location>
        <begin position="1"/>
        <end position="40"/>
    </location>
</feature>
<evidence type="ECO:0000256" key="1">
    <source>
        <dbReference type="SAM" id="MobiDB-lite"/>
    </source>
</evidence>
<sequence>MSAAADKIKEKQALDSKKTSKETSKEKQPKPENKVSAKSKKIKEVDPLHAKPKPNPVVYVISVIVIGVILYGWVVSDNSYITPEEGIGYWLGIIGGVAMILLLTYPLRKKWRPMRKMGDTRYWFRVHMFLGLLGPILVLFHANFGIGSINSSIALFSTLLVAGSGVIGKYFYLKIHYGLYGKAATMKELKDDLQLTKGMLGKHISLSDNMKKRLDKFEKATTKRYGFLIGFLRLPITYVMAKWVLYSVLHEVKLGIAKYADEKGWDKKLRMKLYNRSKSDFTTYIYHSKKVAQFTVFVQLFSLWHILHFPLFIALVVSGIVHVIAVHIF</sequence>
<evidence type="ECO:0000313" key="2">
    <source>
        <dbReference type="EMBL" id="VAW96659.1"/>
    </source>
</evidence>
<feature type="compositionally biased region" description="Basic and acidic residues" evidence="1">
    <location>
        <begin position="1"/>
        <end position="35"/>
    </location>
</feature>
<dbReference type="AlphaFoldDB" id="A0A3B1AED8"/>
<dbReference type="EMBL" id="UOFS01000029">
    <property type="protein sequence ID" value="VAW96659.1"/>
    <property type="molecule type" value="Genomic_DNA"/>
</dbReference>